<dbReference type="AlphaFoldDB" id="A0ABC9TWQ8"/>
<protein>
    <submittedName>
        <fullName evidence="1">Uncharacterized protein</fullName>
    </submittedName>
</protein>
<comment type="caution">
    <text evidence="1">The sequence shown here is derived from an EMBL/GenBank/DDBJ whole genome shotgun (WGS) entry which is preliminary data.</text>
</comment>
<gene>
    <name evidence="1" type="ORF">CLOSYM_02723</name>
</gene>
<organism evidence="1 2">
    <name type="scientific">[Clostridium] symbiosum ATCC 14940</name>
    <dbReference type="NCBI Taxonomy" id="411472"/>
    <lineage>
        <taxon>Bacteria</taxon>
        <taxon>Bacillati</taxon>
        <taxon>Bacillota</taxon>
        <taxon>Clostridia</taxon>
        <taxon>Lachnospirales</taxon>
        <taxon>Lachnospiraceae</taxon>
        <taxon>Otoolea</taxon>
    </lineage>
</organism>
<name>A0ABC9TWQ8_CLOSY</name>
<reference evidence="1 2" key="1">
    <citation type="submission" date="2013-07" db="EMBL/GenBank/DDBJ databases">
        <authorList>
            <person name="Weinstock G."/>
            <person name="Sodergren E."/>
            <person name="Wylie T."/>
            <person name="Fulton L."/>
            <person name="Fulton R."/>
            <person name="Fronick C."/>
            <person name="O'Laughlin M."/>
            <person name="Godfrey J."/>
            <person name="Miner T."/>
            <person name="Herter B."/>
            <person name="Appelbaum E."/>
            <person name="Cordes M."/>
            <person name="Lek S."/>
            <person name="Wollam A."/>
            <person name="Pepin K.H."/>
            <person name="Palsikar V.B."/>
            <person name="Mitreva M."/>
            <person name="Wilson R.K."/>
        </authorList>
    </citation>
    <scope>NUCLEOTIDE SEQUENCE [LARGE SCALE GENOMIC DNA]</scope>
    <source>
        <strain evidence="1 2">ATCC 14940</strain>
    </source>
</reference>
<accession>A0ABC9TWQ8</accession>
<evidence type="ECO:0000313" key="2">
    <source>
        <dbReference type="Proteomes" id="UP000016491"/>
    </source>
</evidence>
<evidence type="ECO:0000313" key="1">
    <source>
        <dbReference type="EMBL" id="ERI76276.1"/>
    </source>
</evidence>
<dbReference type="Proteomes" id="UP000016491">
    <property type="component" value="Unassembled WGS sequence"/>
</dbReference>
<proteinExistence type="predicted"/>
<dbReference type="EMBL" id="AWSU01000210">
    <property type="protein sequence ID" value="ERI76276.1"/>
    <property type="molecule type" value="Genomic_DNA"/>
</dbReference>
<sequence>MKHLTQIEKRAGKGLESICPQMLREKAYPCIKKATAMMQKRLLWC</sequence>